<protein>
    <recommendedName>
        <fullName evidence="4">Pseudouridine synthase</fullName>
        <ecNumber evidence="4">5.4.99.-</ecNumber>
    </recommendedName>
</protein>
<dbReference type="Proteomes" id="UP000320184">
    <property type="component" value="Unassembled WGS sequence"/>
</dbReference>
<dbReference type="Gene3D" id="3.30.70.580">
    <property type="entry name" value="Pseudouridine synthase I, catalytic domain, N-terminal subdomain"/>
    <property type="match status" value="1"/>
</dbReference>
<dbReference type="AlphaFoldDB" id="A0A538S9E5"/>
<dbReference type="Gene3D" id="3.10.290.10">
    <property type="entry name" value="RNA-binding S4 domain"/>
    <property type="match status" value="1"/>
</dbReference>
<evidence type="ECO:0000313" key="8">
    <source>
        <dbReference type="Proteomes" id="UP000320184"/>
    </source>
</evidence>
<reference evidence="7 8" key="1">
    <citation type="journal article" date="2019" name="Nat. Microbiol.">
        <title>Mediterranean grassland soil C-N compound turnover is dependent on rainfall and depth, and is mediated by genomically divergent microorganisms.</title>
        <authorList>
            <person name="Diamond S."/>
            <person name="Andeer P.F."/>
            <person name="Li Z."/>
            <person name="Crits-Christoph A."/>
            <person name="Burstein D."/>
            <person name="Anantharaman K."/>
            <person name="Lane K.R."/>
            <person name="Thomas B.C."/>
            <person name="Pan C."/>
            <person name="Northen T.R."/>
            <person name="Banfield J.F."/>
        </authorList>
    </citation>
    <scope>NUCLEOTIDE SEQUENCE [LARGE SCALE GENOMIC DNA]</scope>
    <source>
        <strain evidence="7">WS_3</strain>
    </source>
</reference>
<keyword evidence="2 4" id="KW-0413">Isomerase</keyword>
<dbReference type="InterPro" id="IPR006145">
    <property type="entry name" value="PsdUridine_synth_RsuA/RluA"/>
</dbReference>
<feature type="region of interest" description="Disordered" evidence="5">
    <location>
        <begin position="237"/>
        <end position="421"/>
    </location>
</feature>
<feature type="domain" description="RNA-binding S4" evidence="6">
    <location>
        <begin position="3"/>
        <end position="63"/>
    </location>
</feature>
<evidence type="ECO:0000259" key="6">
    <source>
        <dbReference type="SMART" id="SM00363"/>
    </source>
</evidence>
<dbReference type="PANTHER" id="PTHR47683">
    <property type="entry name" value="PSEUDOURIDINE SYNTHASE FAMILY PROTEIN-RELATED"/>
    <property type="match status" value="1"/>
</dbReference>
<dbReference type="GO" id="GO:0120159">
    <property type="term" value="F:rRNA pseudouridine synthase activity"/>
    <property type="evidence" value="ECO:0007669"/>
    <property type="project" value="UniProtKB-ARBA"/>
</dbReference>
<dbReference type="InterPro" id="IPR020103">
    <property type="entry name" value="PsdUridine_synth_cat_dom_sf"/>
</dbReference>
<dbReference type="PROSITE" id="PS01149">
    <property type="entry name" value="PSI_RSU"/>
    <property type="match status" value="1"/>
</dbReference>
<dbReference type="InterPro" id="IPR000748">
    <property type="entry name" value="PsdUridine_synth_RsuA/RluB/E/F"/>
</dbReference>
<feature type="compositionally biased region" description="Basic residues" evidence="5">
    <location>
        <begin position="386"/>
        <end position="397"/>
    </location>
</feature>
<dbReference type="Gene3D" id="3.30.70.1560">
    <property type="entry name" value="Alpha-L RNA-binding motif"/>
    <property type="match status" value="1"/>
</dbReference>
<dbReference type="InterPro" id="IPR050343">
    <property type="entry name" value="RsuA_PseudoU_synthase"/>
</dbReference>
<sequence>MSVRLNKLLAQRGLGARRKCDALIQSGVVRVNGVLVTEPGTQVEPGRDRVLVRGRPLPEPAAPRYYALHKPVGVITTLHDPEGRRTVRELLPPGRRLFPIGRLDADTSGLLLLTDDGELAHHLMHPRYGVEKVYRVWIDRLPDPHQLARLRRGVEFEPGVVSAPARVRVPRPGATDPLLEIALHEGRYRQVRRMCEAVGLGVLRLHRSAYGPLHLGPLERGMCRELSDEEVKLLKAAVARPQSRPRGARQRSYTSGRARRSRPRGEGTPASEALATGPGRREPRGMPSRRELGRVTPRGAETPARREPRGMPSRRKLGRVTPRGDETPARREPRGIPSRRKLGRVTPRGDETPARREPRGKPSRRKLGRVTPRGDWTPARRELRGKPSRRKLGRITRRGAEARSRNRRPRRRSGGAPRRRT</sequence>
<dbReference type="FunFam" id="3.10.290.10:FF:000003">
    <property type="entry name" value="Pseudouridine synthase"/>
    <property type="match status" value="1"/>
</dbReference>
<dbReference type="Pfam" id="PF00849">
    <property type="entry name" value="PseudoU_synth_2"/>
    <property type="match status" value="1"/>
</dbReference>
<dbReference type="GO" id="GO:0003723">
    <property type="term" value="F:RNA binding"/>
    <property type="evidence" value="ECO:0007669"/>
    <property type="project" value="UniProtKB-KW"/>
</dbReference>
<organism evidence="7 8">
    <name type="scientific">Eiseniibacteriota bacterium</name>
    <dbReference type="NCBI Taxonomy" id="2212470"/>
    <lineage>
        <taxon>Bacteria</taxon>
        <taxon>Candidatus Eiseniibacteriota</taxon>
    </lineage>
</organism>
<dbReference type="PANTHER" id="PTHR47683:SF2">
    <property type="entry name" value="RNA-BINDING S4 DOMAIN-CONTAINING PROTEIN"/>
    <property type="match status" value="1"/>
</dbReference>
<dbReference type="GO" id="GO:0000455">
    <property type="term" value="P:enzyme-directed rRNA pseudouridine synthesis"/>
    <property type="evidence" value="ECO:0007669"/>
    <property type="project" value="UniProtKB-ARBA"/>
</dbReference>
<dbReference type="SMART" id="SM00363">
    <property type="entry name" value="S4"/>
    <property type="match status" value="1"/>
</dbReference>
<comment type="caution">
    <text evidence="7">The sequence shown here is derived from an EMBL/GenBank/DDBJ whole genome shotgun (WGS) entry which is preliminary data.</text>
</comment>
<dbReference type="InterPro" id="IPR018496">
    <property type="entry name" value="PsdUridine_synth_RsuA/RluB_CS"/>
</dbReference>
<feature type="compositionally biased region" description="Basic and acidic residues" evidence="5">
    <location>
        <begin position="347"/>
        <end position="360"/>
    </location>
</feature>
<feature type="compositionally biased region" description="Basic and acidic residues" evidence="5">
    <location>
        <begin position="279"/>
        <end position="293"/>
    </location>
</feature>
<dbReference type="InterPro" id="IPR002942">
    <property type="entry name" value="S4_RNA-bd"/>
</dbReference>
<proteinExistence type="inferred from homology"/>
<dbReference type="InterPro" id="IPR020094">
    <property type="entry name" value="TruA/RsuA/RluB/E/F_N"/>
</dbReference>
<dbReference type="SUPFAM" id="SSF55120">
    <property type="entry name" value="Pseudouridine synthase"/>
    <property type="match status" value="1"/>
</dbReference>
<feature type="compositionally biased region" description="Basic residues" evidence="5">
    <location>
        <begin position="405"/>
        <end position="421"/>
    </location>
</feature>
<gene>
    <name evidence="7" type="ORF">E6K73_12860</name>
</gene>
<dbReference type="CDD" id="cd00165">
    <property type="entry name" value="S4"/>
    <property type="match status" value="1"/>
</dbReference>
<dbReference type="InterPro" id="IPR042092">
    <property type="entry name" value="PsdUridine_s_RsuA/RluB/E/F_cat"/>
</dbReference>
<dbReference type="SUPFAM" id="SSF55174">
    <property type="entry name" value="Alpha-L RNA-binding motif"/>
    <property type="match status" value="1"/>
</dbReference>
<dbReference type="EC" id="5.4.99.-" evidence="4"/>
<evidence type="ECO:0000256" key="5">
    <source>
        <dbReference type="SAM" id="MobiDB-lite"/>
    </source>
</evidence>
<evidence type="ECO:0000256" key="4">
    <source>
        <dbReference type="RuleBase" id="RU003887"/>
    </source>
</evidence>
<evidence type="ECO:0000313" key="7">
    <source>
        <dbReference type="EMBL" id="TMQ47956.1"/>
    </source>
</evidence>
<evidence type="ECO:0000256" key="1">
    <source>
        <dbReference type="ARBA" id="ARBA00008348"/>
    </source>
</evidence>
<evidence type="ECO:0000256" key="3">
    <source>
        <dbReference type="PROSITE-ProRule" id="PRU00182"/>
    </source>
</evidence>
<dbReference type="Pfam" id="PF01479">
    <property type="entry name" value="S4"/>
    <property type="match status" value="1"/>
</dbReference>
<feature type="compositionally biased region" description="Basic and acidic residues" evidence="5">
    <location>
        <begin position="322"/>
        <end position="334"/>
    </location>
</feature>
<dbReference type="EMBL" id="VBOT01000160">
    <property type="protein sequence ID" value="TMQ47956.1"/>
    <property type="molecule type" value="Genomic_DNA"/>
</dbReference>
<dbReference type="InterPro" id="IPR036986">
    <property type="entry name" value="S4_RNA-bd_sf"/>
</dbReference>
<dbReference type="CDD" id="cd02870">
    <property type="entry name" value="PseudoU_synth_RsuA_like"/>
    <property type="match status" value="1"/>
</dbReference>
<comment type="similarity">
    <text evidence="1 4">Belongs to the pseudouridine synthase RsuA family.</text>
</comment>
<evidence type="ECO:0000256" key="2">
    <source>
        <dbReference type="ARBA" id="ARBA00023235"/>
    </source>
</evidence>
<dbReference type="NCBIfam" id="TIGR00093">
    <property type="entry name" value="pseudouridine synthase"/>
    <property type="match status" value="1"/>
</dbReference>
<name>A0A538S9E5_UNCEI</name>
<accession>A0A538S9E5</accession>
<keyword evidence="3" id="KW-0694">RNA-binding</keyword>
<dbReference type="PROSITE" id="PS50889">
    <property type="entry name" value="S4"/>
    <property type="match status" value="1"/>
</dbReference>